<dbReference type="InterPro" id="IPR050188">
    <property type="entry name" value="RluA_PseudoU_synthase"/>
</dbReference>
<dbReference type="PROSITE" id="PS01129">
    <property type="entry name" value="PSI_RLU"/>
    <property type="match status" value="1"/>
</dbReference>
<evidence type="ECO:0000313" key="2">
    <source>
        <dbReference type="EMBL" id="EMG45523.1"/>
    </source>
</evidence>
<dbReference type="GO" id="GO:0000455">
    <property type="term" value="P:enzyme-directed rRNA pseudouridine synthesis"/>
    <property type="evidence" value="ECO:0007669"/>
    <property type="project" value="TreeGrafter"/>
</dbReference>
<organism evidence="2 3">
    <name type="scientific">Candida maltosa (strain Xu316)</name>
    <name type="common">Yeast</name>
    <dbReference type="NCBI Taxonomy" id="1245528"/>
    <lineage>
        <taxon>Eukaryota</taxon>
        <taxon>Fungi</taxon>
        <taxon>Dikarya</taxon>
        <taxon>Ascomycota</taxon>
        <taxon>Saccharomycotina</taxon>
        <taxon>Pichiomycetes</taxon>
        <taxon>Debaryomycetaceae</taxon>
        <taxon>Candida/Lodderomyces clade</taxon>
        <taxon>Candida</taxon>
    </lineage>
</organism>
<dbReference type="EMBL" id="AOGT01002446">
    <property type="protein sequence ID" value="EMG45523.1"/>
    <property type="molecule type" value="Genomic_DNA"/>
</dbReference>
<evidence type="ECO:0000313" key="3">
    <source>
        <dbReference type="Proteomes" id="UP000011777"/>
    </source>
</evidence>
<evidence type="ECO:0000259" key="1">
    <source>
        <dbReference type="Pfam" id="PF00849"/>
    </source>
</evidence>
<dbReference type="Gene3D" id="3.30.2350.10">
    <property type="entry name" value="Pseudouridine synthase"/>
    <property type="match status" value="1"/>
</dbReference>
<dbReference type="InterPro" id="IPR006224">
    <property type="entry name" value="PsdUridine_synth_RluA-like_CS"/>
</dbReference>
<dbReference type="InterPro" id="IPR020103">
    <property type="entry name" value="PsdUridine_synth_cat_dom_sf"/>
</dbReference>
<gene>
    <name evidence="2" type="ORF">G210_4289</name>
</gene>
<dbReference type="OrthoDB" id="424794at2759"/>
<feature type="domain" description="Pseudouridine synthase RsuA/RluA-like" evidence="1">
    <location>
        <begin position="115"/>
        <end position="266"/>
    </location>
</feature>
<dbReference type="GO" id="GO:0003723">
    <property type="term" value="F:RNA binding"/>
    <property type="evidence" value="ECO:0007669"/>
    <property type="project" value="InterPro"/>
</dbReference>
<dbReference type="PANTHER" id="PTHR21600:SF40">
    <property type="entry name" value="PSEUDOURIDYLATE SYNTHASE RPUSD2"/>
    <property type="match status" value="1"/>
</dbReference>
<keyword evidence="3" id="KW-1185">Reference proteome</keyword>
<dbReference type="STRING" id="1245528.M3J0Z7"/>
<reference evidence="2 3" key="1">
    <citation type="submission" date="2013-02" db="EMBL/GenBank/DDBJ databases">
        <title>Genome sequence of Candida maltosa Xu316, a potential industrial strain for xylitol and ethanol production.</title>
        <authorList>
            <person name="Yu J."/>
            <person name="Wang Q."/>
            <person name="Geng X."/>
            <person name="Bao W."/>
            <person name="He P."/>
            <person name="Cai J."/>
        </authorList>
    </citation>
    <scope>NUCLEOTIDE SEQUENCE [LARGE SCALE GENOMIC DNA]</scope>
    <source>
        <strain evidence="3">Xu316</strain>
    </source>
</reference>
<accession>M3J0Z7</accession>
<dbReference type="eggNOG" id="KOG1919">
    <property type="taxonomic scope" value="Eukaryota"/>
</dbReference>
<sequence length="394" mass="45760">MSKIIVENNLRKVLPYYFNVQTYAKQRWEGRSLIDIYKSELGSSEDLTINDIKNGTLYVVANINKPDLKTTLKGDVLLTRKVESKDLICNSRHVHEPTVPWFQDEVSTVYEDEEILVVDKPSGVPTHPSGSYFHNSLSEIVKLQFNMESIWVCHRLDRVTSGVIILGKTKEAGIKFSTLLKNEKDKTKKTYLARVVGKFPDGRHEYNCPIFGVNMNGYLIPGNVDEVPTDSTTIFERIHYNESLNQSIVKCIPVTGKFHQIRIHLRNLGYPIANDVFYNPVSEYFIRRCLIEKELYGRLFAEHPEFAKFKTRLPTMDFINLKLLTDDNIIVQLAEIKRDYAMHLLQQKKSICDECKRPMFTEDYGRNSDIWLHALSFSYDKYNFETQLPQWANI</sequence>
<dbReference type="AlphaFoldDB" id="M3J0Z7"/>
<dbReference type="InterPro" id="IPR006145">
    <property type="entry name" value="PsdUridine_synth_RsuA/RluA"/>
</dbReference>
<name>M3J0Z7_CANMX</name>
<comment type="caution">
    <text evidence="2">The sequence shown here is derived from an EMBL/GenBank/DDBJ whole genome shotgun (WGS) entry which is preliminary data.</text>
</comment>
<dbReference type="HOGENOM" id="CLU_016902_12_1_1"/>
<proteinExistence type="predicted"/>
<dbReference type="Pfam" id="PF00849">
    <property type="entry name" value="PseudoU_synth_2"/>
    <property type="match status" value="1"/>
</dbReference>
<dbReference type="OMA" id="THKHEPP"/>
<dbReference type="PANTHER" id="PTHR21600">
    <property type="entry name" value="MITOCHONDRIAL RNA PSEUDOURIDINE SYNTHASE"/>
    <property type="match status" value="1"/>
</dbReference>
<dbReference type="SUPFAM" id="SSF55120">
    <property type="entry name" value="Pseudouridine synthase"/>
    <property type="match status" value="1"/>
</dbReference>
<dbReference type="CDD" id="cd02557">
    <property type="entry name" value="PseudoU_synth_ScRIB2"/>
    <property type="match status" value="1"/>
</dbReference>
<dbReference type="Proteomes" id="UP000011777">
    <property type="component" value="Unassembled WGS sequence"/>
</dbReference>
<dbReference type="GO" id="GO:0009982">
    <property type="term" value="F:pseudouridine synthase activity"/>
    <property type="evidence" value="ECO:0007669"/>
    <property type="project" value="InterPro"/>
</dbReference>
<protein>
    <recommendedName>
        <fullName evidence="1">Pseudouridine synthase RsuA/RluA-like domain-containing protein</fullName>
    </recommendedName>
</protein>